<dbReference type="EMBL" id="CM007655">
    <property type="protein sequence ID" value="ONI07047.1"/>
    <property type="molecule type" value="Genomic_DNA"/>
</dbReference>
<dbReference type="Proteomes" id="UP000006882">
    <property type="component" value="Chromosome G5"/>
</dbReference>
<sequence length="66" mass="7897">MHKCNEKSINQRESLTHERIRLNRIFLLFRWLFVFREKEEVCPLVETLTFPGMVPVPKKDSSCFTA</sequence>
<gene>
    <name evidence="1" type="ORF">PRUPE_5G097200</name>
</gene>
<dbReference type="AlphaFoldDB" id="A0A251P630"/>
<protein>
    <submittedName>
        <fullName evidence="1">Uncharacterized protein</fullName>
    </submittedName>
</protein>
<keyword evidence="2" id="KW-1185">Reference proteome</keyword>
<evidence type="ECO:0000313" key="1">
    <source>
        <dbReference type="EMBL" id="ONI07047.1"/>
    </source>
</evidence>
<accession>A0A251P630</accession>
<reference evidence="1 2" key="1">
    <citation type="journal article" date="2013" name="Nat. Genet.">
        <title>The high-quality draft genome of peach (Prunus persica) identifies unique patterns of genetic diversity, domestication and genome evolution.</title>
        <authorList>
            <consortium name="International Peach Genome Initiative"/>
            <person name="Verde I."/>
            <person name="Abbott A.G."/>
            <person name="Scalabrin S."/>
            <person name="Jung S."/>
            <person name="Shu S."/>
            <person name="Marroni F."/>
            <person name="Zhebentyayeva T."/>
            <person name="Dettori M.T."/>
            <person name="Grimwood J."/>
            <person name="Cattonaro F."/>
            <person name="Zuccolo A."/>
            <person name="Rossini L."/>
            <person name="Jenkins J."/>
            <person name="Vendramin E."/>
            <person name="Meisel L.A."/>
            <person name="Decroocq V."/>
            <person name="Sosinski B."/>
            <person name="Prochnik S."/>
            <person name="Mitros T."/>
            <person name="Policriti A."/>
            <person name="Cipriani G."/>
            <person name="Dondini L."/>
            <person name="Ficklin S."/>
            <person name="Goodstein D.M."/>
            <person name="Xuan P."/>
            <person name="Del Fabbro C."/>
            <person name="Aramini V."/>
            <person name="Copetti D."/>
            <person name="Gonzalez S."/>
            <person name="Horner D.S."/>
            <person name="Falchi R."/>
            <person name="Lucas S."/>
            <person name="Mica E."/>
            <person name="Maldonado J."/>
            <person name="Lazzari B."/>
            <person name="Bielenberg D."/>
            <person name="Pirona R."/>
            <person name="Miculan M."/>
            <person name="Barakat A."/>
            <person name="Testolin R."/>
            <person name="Stella A."/>
            <person name="Tartarini S."/>
            <person name="Tonutti P."/>
            <person name="Arus P."/>
            <person name="Orellana A."/>
            <person name="Wells C."/>
            <person name="Main D."/>
            <person name="Vizzotto G."/>
            <person name="Silva H."/>
            <person name="Salamini F."/>
            <person name="Schmutz J."/>
            <person name="Morgante M."/>
            <person name="Rokhsar D.S."/>
        </authorList>
    </citation>
    <scope>NUCLEOTIDE SEQUENCE [LARGE SCALE GENOMIC DNA]</scope>
    <source>
        <strain evidence="2">cv. Nemared</strain>
    </source>
</reference>
<organism evidence="1 2">
    <name type="scientific">Prunus persica</name>
    <name type="common">Peach</name>
    <name type="synonym">Amygdalus persica</name>
    <dbReference type="NCBI Taxonomy" id="3760"/>
    <lineage>
        <taxon>Eukaryota</taxon>
        <taxon>Viridiplantae</taxon>
        <taxon>Streptophyta</taxon>
        <taxon>Embryophyta</taxon>
        <taxon>Tracheophyta</taxon>
        <taxon>Spermatophyta</taxon>
        <taxon>Magnoliopsida</taxon>
        <taxon>eudicotyledons</taxon>
        <taxon>Gunneridae</taxon>
        <taxon>Pentapetalae</taxon>
        <taxon>rosids</taxon>
        <taxon>fabids</taxon>
        <taxon>Rosales</taxon>
        <taxon>Rosaceae</taxon>
        <taxon>Amygdaloideae</taxon>
        <taxon>Amygdaleae</taxon>
        <taxon>Prunus</taxon>
    </lineage>
</organism>
<name>A0A251P630_PRUPE</name>
<evidence type="ECO:0000313" key="2">
    <source>
        <dbReference type="Proteomes" id="UP000006882"/>
    </source>
</evidence>
<dbReference type="Gramene" id="ONI07047">
    <property type="protein sequence ID" value="ONI07047"/>
    <property type="gene ID" value="PRUPE_5G097200"/>
</dbReference>
<proteinExistence type="predicted"/>